<dbReference type="EMBL" id="SGWV01000012">
    <property type="protein sequence ID" value="RZS47481.1"/>
    <property type="molecule type" value="Genomic_DNA"/>
</dbReference>
<protein>
    <submittedName>
        <fullName evidence="3">Maltose O-acetyltransferase</fullName>
    </submittedName>
</protein>
<name>A0A4Q7LDE0_9BURK</name>
<keyword evidence="4" id="KW-1185">Reference proteome</keyword>
<dbReference type="InterPro" id="IPR001451">
    <property type="entry name" value="Hexapep"/>
</dbReference>
<organism evidence="3 4">
    <name type="scientific">Sphaerotilus mobilis</name>
    <dbReference type="NCBI Taxonomy" id="47994"/>
    <lineage>
        <taxon>Bacteria</taxon>
        <taxon>Pseudomonadati</taxon>
        <taxon>Pseudomonadota</taxon>
        <taxon>Betaproteobacteria</taxon>
        <taxon>Burkholderiales</taxon>
        <taxon>Sphaerotilaceae</taxon>
        <taxon>Sphaerotilus</taxon>
    </lineage>
</organism>
<dbReference type="Gene3D" id="2.160.10.10">
    <property type="entry name" value="Hexapeptide repeat proteins"/>
    <property type="match status" value="1"/>
</dbReference>
<accession>A0A4Q7LDE0</accession>
<dbReference type="InterPro" id="IPR011004">
    <property type="entry name" value="Trimer_LpxA-like_sf"/>
</dbReference>
<comment type="similarity">
    <text evidence="1">Belongs to the transferase hexapeptide repeat family.</text>
</comment>
<dbReference type="AlphaFoldDB" id="A0A4Q7LDE0"/>
<evidence type="ECO:0000313" key="4">
    <source>
        <dbReference type="Proteomes" id="UP000293433"/>
    </source>
</evidence>
<proteinExistence type="inferred from homology"/>
<evidence type="ECO:0000256" key="1">
    <source>
        <dbReference type="ARBA" id="ARBA00007274"/>
    </source>
</evidence>
<gene>
    <name evidence="3" type="ORF">EV685_3686</name>
</gene>
<dbReference type="GO" id="GO:0008374">
    <property type="term" value="F:O-acyltransferase activity"/>
    <property type="evidence" value="ECO:0007669"/>
    <property type="project" value="TreeGrafter"/>
</dbReference>
<dbReference type="PANTHER" id="PTHR23416:SF23">
    <property type="entry name" value="ACETYLTRANSFERASE C18B11.09C-RELATED"/>
    <property type="match status" value="1"/>
</dbReference>
<dbReference type="Pfam" id="PF00132">
    <property type="entry name" value="Hexapep"/>
    <property type="match status" value="1"/>
</dbReference>
<comment type="caution">
    <text evidence="3">The sequence shown here is derived from an EMBL/GenBank/DDBJ whole genome shotgun (WGS) entry which is preliminary data.</text>
</comment>
<reference evidence="3 4" key="1">
    <citation type="submission" date="2019-02" db="EMBL/GenBank/DDBJ databases">
        <title>Genomic Encyclopedia of Type Strains, Phase IV (KMG-IV): sequencing the most valuable type-strain genomes for metagenomic binning, comparative biology and taxonomic classification.</title>
        <authorList>
            <person name="Goeker M."/>
        </authorList>
    </citation>
    <scope>NUCLEOTIDE SEQUENCE [LARGE SCALE GENOMIC DNA]</scope>
    <source>
        <strain evidence="3 4">DSM 10617</strain>
    </source>
</reference>
<dbReference type="InterPro" id="IPR051159">
    <property type="entry name" value="Hexapeptide_acetyltransf"/>
</dbReference>
<evidence type="ECO:0000313" key="3">
    <source>
        <dbReference type="EMBL" id="RZS47481.1"/>
    </source>
</evidence>
<dbReference type="SUPFAM" id="SSF51161">
    <property type="entry name" value="Trimeric LpxA-like enzymes"/>
    <property type="match status" value="1"/>
</dbReference>
<evidence type="ECO:0000256" key="2">
    <source>
        <dbReference type="ARBA" id="ARBA00022679"/>
    </source>
</evidence>
<keyword evidence="2 3" id="KW-0808">Transferase</keyword>
<dbReference type="PANTHER" id="PTHR23416">
    <property type="entry name" value="SIALIC ACID SYNTHASE-RELATED"/>
    <property type="match status" value="1"/>
</dbReference>
<sequence>MRTALTIVFFALPVSGAFSLKSKLLKLANIKLGKHVSYCGGGALYGRGLISIGDETWISPRSVFHSNIAAAIHIGSRCDIGPSVSFIPGSHEIGTSFRRAGSGVARDIFVGDGVWIGAGCLILGGVTIGEGSVIAAGAVVTKDIPPNTLAGGVPCRMIRKLN</sequence>
<dbReference type="Proteomes" id="UP000293433">
    <property type="component" value="Unassembled WGS sequence"/>
</dbReference>